<dbReference type="EMBL" id="OY731403">
    <property type="protein sequence ID" value="CAJ1963042.1"/>
    <property type="molecule type" value="Genomic_DNA"/>
</dbReference>
<feature type="compositionally biased region" description="Basic and acidic residues" evidence="2">
    <location>
        <begin position="335"/>
        <end position="348"/>
    </location>
</feature>
<gene>
    <name evidence="3" type="ORF">AYBTSS11_LOCUS19562</name>
</gene>
<keyword evidence="1" id="KW-0175">Coiled coil</keyword>
<dbReference type="Gramene" id="rna-AYBTSS11_LOCUS19562">
    <property type="protein sequence ID" value="CAJ1963042.1"/>
    <property type="gene ID" value="gene-AYBTSS11_LOCUS19562"/>
</dbReference>
<dbReference type="AlphaFoldDB" id="A0AA86SXD7"/>
<dbReference type="PANTHER" id="PTHR35992:SF1">
    <property type="entry name" value="CYTOMATRIX PROTEIN-LIKE PROTEIN"/>
    <property type="match status" value="1"/>
</dbReference>
<dbReference type="PANTHER" id="PTHR35992">
    <property type="entry name" value="CYTOMATRIX PROTEIN-LIKE PROTEIN"/>
    <property type="match status" value="1"/>
</dbReference>
<evidence type="ECO:0000256" key="1">
    <source>
        <dbReference type="SAM" id="Coils"/>
    </source>
</evidence>
<feature type="coiled-coil region" evidence="1">
    <location>
        <begin position="211"/>
        <end position="280"/>
    </location>
</feature>
<evidence type="ECO:0000256" key="2">
    <source>
        <dbReference type="SAM" id="MobiDB-lite"/>
    </source>
</evidence>
<feature type="coiled-coil region" evidence="1">
    <location>
        <begin position="24"/>
        <end position="51"/>
    </location>
</feature>
<accession>A0AA86SXD7</accession>
<feature type="compositionally biased region" description="Basic and acidic residues" evidence="2">
    <location>
        <begin position="141"/>
        <end position="166"/>
    </location>
</feature>
<organism evidence="3 4">
    <name type="scientific">Sphenostylis stenocarpa</name>
    <dbReference type="NCBI Taxonomy" id="92480"/>
    <lineage>
        <taxon>Eukaryota</taxon>
        <taxon>Viridiplantae</taxon>
        <taxon>Streptophyta</taxon>
        <taxon>Embryophyta</taxon>
        <taxon>Tracheophyta</taxon>
        <taxon>Spermatophyta</taxon>
        <taxon>Magnoliopsida</taxon>
        <taxon>eudicotyledons</taxon>
        <taxon>Gunneridae</taxon>
        <taxon>Pentapetalae</taxon>
        <taxon>rosids</taxon>
        <taxon>fabids</taxon>
        <taxon>Fabales</taxon>
        <taxon>Fabaceae</taxon>
        <taxon>Papilionoideae</taxon>
        <taxon>50 kb inversion clade</taxon>
        <taxon>NPAAA clade</taxon>
        <taxon>indigoferoid/millettioid clade</taxon>
        <taxon>Phaseoleae</taxon>
        <taxon>Sphenostylis</taxon>
    </lineage>
</organism>
<reference evidence="3" key="1">
    <citation type="submission" date="2023-10" db="EMBL/GenBank/DDBJ databases">
        <authorList>
            <person name="Domelevo Entfellner J.-B."/>
        </authorList>
    </citation>
    <scope>NUCLEOTIDE SEQUENCE</scope>
</reference>
<dbReference type="Proteomes" id="UP001189624">
    <property type="component" value="Chromosome 6"/>
</dbReference>
<keyword evidence="4" id="KW-1185">Reference proteome</keyword>
<evidence type="ECO:0000313" key="4">
    <source>
        <dbReference type="Proteomes" id="UP001189624"/>
    </source>
</evidence>
<dbReference type="Gene3D" id="1.20.5.340">
    <property type="match status" value="1"/>
</dbReference>
<sequence length="379" mass="43690">MRKSRKPESSDVVSSDRRNWSNIFKSLVQMLRSQQNQLQSLANRHNFLEDRLRLQHQGWVSDVRFHKDKVSQLNEILAFEEKKRSLEAAKADLALGLKHREAAMLKWILEHTEDELGDFKAWFEILSRKFVIGEDQGTASKDNDMKKKGTTDRGNKSGRNTAEKENYSHEINDEFRRLKGEYDKLSLQKYSEVSELLAEKKFVWNQYNIMENDYSAKLKTKEAEVEKANERIKVLVSSMEQLQSENYEKESKINELESKMADMEAETKRLNKEISGLSVELESLRKFKNSHVTPVLNHCTGGTKASGSGVVKGNNSRSMILKKEISTPNQPTAKSSERGKKSMKRKEPPVIPTFETPKLFSTSFKVPKLKSSVRVRDDR</sequence>
<evidence type="ECO:0000313" key="3">
    <source>
        <dbReference type="EMBL" id="CAJ1963042.1"/>
    </source>
</evidence>
<protein>
    <submittedName>
        <fullName evidence="3">Uncharacterized protein</fullName>
    </submittedName>
</protein>
<name>A0AA86SXD7_9FABA</name>
<feature type="region of interest" description="Disordered" evidence="2">
    <location>
        <begin position="322"/>
        <end position="354"/>
    </location>
</feature>
<feature type="region of interest" description="Disordered" evidence="2">
    <location>
        <begin position="137"/>
        <end position="166"/>
    </location>
</feature>
<proteinExistence type="predicted"/>